<accession>A0AAW1HRZ3</accession>
<name>A0AAW1HRZ3_POPJA</name>
<dbReference type="EMBL" id="JASPKY010001096">
    <property type="protein sequence ID" value="KAK9679088.1"/>
    <property type="molecule type" value="Genomic_DNA"/>
</dbReference>
<organism evidence="2 3">
    <name type="scientific">Popillia japonica</name>
    <name type="common">Japanese beetle</name>
    <dbReference type="NCBI Taxonomy" id="7064"/>
    <lineage>
        <taxon>Eukaryota</taxon>
        <taxon>Metazoa</taxon>
        <taxon>Ecdysozoa</taxon>
        <taxon>Arthropoda</taxon>
        <taxon>Hexapoda</taxon>
        <taxon>Insecta</taxon>
        <taxon>Pterygota</taxon>
        <taxon>Neoptera</taxon>
        <taxon>Endopterygota</taxon>
        <taxon>Coleoptera</taxon>
        <taxon>Polyphaga</taxon>
        <taxon>Scarabaeiformia</taxon>
        <taxon>Scarabaeidae</taxon>
        <taxon>Rutelinae</taxon>
        <taxon>Popillia</taxon>
    </lineage>
</organism>
<proteinExistence type="predicted"/>
<sequence>MQRGAHNGPTGEQTGKREDENLSVLNRIRRLFVQKFDGEVVQPPDAVGISNLNPRLAALVGAFTSSPHPLHSGLVAPWRTDAGDVSTNTVQDEIHLFRNGQQRDRDGSIRRIGKPRCYVLRNLCCV</sequence>
<feature type="region of interest" description="Disordered" evidence="1">
    <location>
        <begin position="1"/>
        <end position="21"/>
    </location>
</feature>
<evidence type="ECO:0000313" key="2">
    <source>
        <dbReference type="EMBL" id="KAK9679088.1"/>
    </source>
</evidence>
<reference evidence="2 3" key="1">
    <citation type="journal article" date="2024" name="BMC Genomics">
        <title>De novo assembly and annotation of Popillia japonica's genome with initial clues to its potential as an invasive pest.</title>
        <authorList>
            <person name="Cucini C."/>
            <person name="Boschi S."/>
            <person name="Funari R."/>
            <person name="Cardaioli E."/>
            <person name="Iannotti N."/>
            <person name="Marturano G."/>
            <person name="Paoli F."/>
            <person name="Bruttini M."/>
            <person name="Carapelli A."/>
            <person name="Frati F."/>
            <person name="Nardi F."/>
        </authorList>
    </citation>
    <scope>NUCLEOTIDE SEQUENCE [LARGE SCALE GENOMIC DNA]</scope>
    <source>
        <strain evidence="2">DMR45628</strain>
    </source>
</reference>
<dbReference type="AlphaFoldDB" id="A0AAW1HRZ3"/>
<gene>
    <name evidence="2" type="ORF">QE152_g40305</name>
</gene>
<evidence type="ECO:0000256" key="1">
    <source>
        <dbReference type="SAM" id="MobiDB-lite"/>
    </source>
</evidence>
<keyword evidence="3" id="KW-1185">Reference proteome</keyword>
<comment type="caution">
    <text evidence="2">The sequence shown here is derived from an EMBL/GenBank/DDBJ whole genome shotgun (WGS) entry which is preliminary data.</text>
</comment>
<protein>
    <submittedName>
        <fullName evidence="2">Uncharacterized protein</fullName>
    </submittedName>
</protein>
<dbReference type="Proteomes" id="UP001458880">
    <property type="component" value="Unassembled WGS sequence"/>
</dbReference>
<evidence type="ECO:0000313" key="3">
    <source>
        <dbReference type="Proteomes" id="UP001458880"/>
    </source>
</evidence>